<dbReference type="PANTHER" id="PTHR35801">
    <property type="entry name" value="PHOSPHOSERINE PHOSPHATASE RSBX"/>
    <property type="match status" value="1"/>
</dbReference>
<evidence type="ECO:0000313" key="3">
    <source>
        <dbReference type="Proteomes" id="UP001500880"/>
    </source>
</evidence>
<sequence length="200" mass="22640">MNAENHRMEVSVFQEAKGGNHCNGDCFFYKETEHQFISVLADGLGSGMDAKESSNAVIEVIENHYTESIDQLIKRCNDKLIHKRGAVLGVLKLDFKNHTYSLTSIGNVGITLIPLNGQKKRTIPTPGYLPSYGYPYKIKREKLEQGNVFLMYSDGVDERKLFTKMTNFNDVTGITDTYARLHKETQTDDTTLMAMRYKAV</sequence>
<feature type="domain" description="PPM-type phosphatase" evidence="1">
    <location>
        <begin position="7"/>
        <end position="197"/>
    </location>
</feature>
<protein>
    <submittedName>
        <fullName evidence="2">Phosphoserine phosphatase RsbX</fullName>
    </submittedName>
</protein>
<accession>A0ABN1BN85</accession>
<organism evidence="2 3">
    <name type="scientific">Salinibacillus aidingensis</name>
    <dbReference type="NCBI Taxonomy" id="237684"/>
    <lineage>
        <taxon>Bacteria</taxon>
        <taxon>Bacillati</taxon>
        <taxon>Bacillota</taxon>
        <taxon>Bacilli</taxon>
        <taxon>Bacillales</taxon>
        <taxon>Bacillaceae</taxon>
        <taxon>Salinibacillus</taxon>
    </lineage>
</organism>
<keyword evidence="3" id="KW-1185">Reference proteome</keyword>
<dbReference type="RefSeq" id="WP_343843150.1">
    <property type="nucleotide sequence ID" value="NZ_BAAADO010000007.1"/>
</dbReference>
<reference evidence="2 3" key="1">
    <citation type="journal article" date="2019" name="Int. J. Syst. Evol. Microbiol.">
        <title>The Global Catalogue of Microorganisms (GCM) 10K type strain sequencing project: providing services to taxonomists for standard genome sequencing and annotation.</title>
        <authorList>
            <consortium name="The Broad Institute Genomics Platform"/>
            <consortium name="The Broad Institute Genome Sequencing Center for Infectious Disease"/>
            <person name="Wu L."/>
            <person name="Ma J."/>
        </authorList>
    </citation>
    <scope>NUCLEOTIDE SEQUENCE [LARGE SCALE GENOMIC DNA]</scope>
    <source>
        <strain evidence="2 3">JCM 12389</strain>
    </source>
</reference>
<dbReference type="PANTHER" id="PTHR35801:SF1">
    <property type="entry name" value="PHOSPHOSERINE PHOSPHATASE RSBX"/>
    <property type="match status" value="1"/>
</dbReference>
<name>A0ABN1BN85_9BACI</name>
<dbReference type="InterPro" id="IPR001932">
    <property type="entry name" value="PPM-type_phosphatase-like_dom"/>
</dbReference>
<gene>
    <name evidence="2" type="primary">rsbX</name>
    <name evidence="2" type="ORF">GCM10008986_31490</name>
</gene>
<dbReference type="InterPro" id="IPR036457">
    <property type="entry name" value="PPM-type-like_dom_sf"/>
</dbReference>
<proteinExistence type="predicted"/>
<dbReference type="Pfam" id="PF07228">
    <property type="entry name" value="SpoIIE"/>
    <property type="match status" value="1"/>
</dbReference>
<evidence type="ECO:0000259" key="1">
    <source>
        <dbReference type="SMART" id="SM00331"/>
    </source>
</evidence>
<dbReference type="SUPFAM" id="SSF81606">
    <property type="entry name" value="PP2C-like"/>
    <property type="match status" value="1"/>
</dbReference>
<dbReference type="SMART" id="SM00331">
    <property type="entry name" value="PP2C_SIG"/>
    <property type="match status" value="1"/>
</dbReference>
<dbReference type="Gene3D" id="3.60.40.10">
    <property type="entry name" value="PPM-type phosphatase domain"/>
    <property type="match status" value="1"/>
</dbReference>
<dbReference type="InterPro" id="IPR039248">
    <property type="entry name" value="Ptase_RsbX"/>
</dbReference>
<comment type="caution">
    <text evidence="2">The sequence shown here is derived from an EMBL/GenBank/DDBJ whole genome shotgun (WGS) entry which is preliminary data.</text>
</comment>
<evidence type="ECO:0000313" key="2">
    <source>
        <dbReference type="EMBL" id="GAA0501664.1"/>
    </source>
</evidence>
<dbReference type="EMBL" id="BAAADO010000007">
    <property type="protein sequence ID" value="GAA0501664.1"/>
    <property type="molecule type" value="Genomic_DNA"/>
</dbReference>
<dbReference type="Proteomes" id="UP001500880">
    <property type="component" value="Unassembled WGS sequence"/>
</dbReference>